<dbReference type="RefSeq" id="WP_155090701.1">
    <property type="nucleotide sequence ID" value="NZ_WMJX01000001.1"/>
</dbReference>
<dbReference type="PROSITE" id="PS51257">
    <property type="entry name" value="PROKAR_LIPOPROTEIN"/>
    <property type="match status" value="1"/>
</dbReference>
<dbReference type="Pfam" id="PF13739">
    <property type="entry name" value="PdaC"/>
    <property type="match status" value="1"/>
</dbReference>
<organism evidence="2 3">
    <name type="scientific">Myroides albus</name>
    <dbReference type="NCBI Taxonomy" id="2562892"/>
    <lineage>
        <taxon>Bacteria</taxon>
        <taxon>Pseudomonadati</taxon>
        <taxon>Bacteroidota</taxon>
        <taxon>Flavobacteriia</taxon>
        <taxon>Flavobacteriales</taxon>
        <taxon>Flavobacteriaceae</taxon>
        <taxon>Myroides</taxon>
    </lineage>
</organism>
<feature type="domain" description="Deacetylase PdaC" evidence="1">
    <location>
        <begin position="40"/>
        <end position="145"/>
    </location>
</feature>
<reference evidence="2 3" key="1">
    <citation type="submission" date="2019-11" db="EMBL/GenBank/DDBJ databases">
        <title>Genome of Strain BIT-d1.</title>
        <authorList>
            <person name="Yang Y."/>
        </authorList>
    </citation>
    <scope>NUCLEOTIDE SEQUENCE [LARGE SCALE GENOMIC DNA]</scope>
    <source>
        <strain evidence="2 3">BIT-d1</strain>
    </source>
</reference>
<dbReference type="EMBL" id="WMJX01000001">
    <property type="protein sequence ID" value="MTG96652.1"/>
    <property type="molecule type" value="Genomic_DNA"/>
</dbReference>
<dbReference type="Proteomes" id="UP000438760">
    <property type="component" value="Unassembled WGS sequence"/>
</dbReference>
<sequence length="250" mass="28860">MKKLFCILFLSLIAVSCTDKTTESLPISFEDEEFEASYTNEEGNTEVTIKVPIITAHENLIYDNINKVILEEITELVSFESDLTQTTSYIDLTESFIEAYKDFSQKFPDDNLPWKAKVKADKTFLNNDILSIKIEYYTFAGGAHGYKGKKSLIFDMKQGVLLNQKDLYKDWESISRLLSSKIAYINDLKDSKGIVEYPEDLFIKDDSVIMTYVNPSNFPFTDEKDEIVFLKEDIAPYFKINIQELEDEDQ</sequence>
<dbReference type="AlphaFoldDB" id="A0A6I3LKG3"/>
<evidence type="ECO:0000313" key="3">
    <source>
        <dbReference type="Proteomes" id="UP000438760"/>
    </source>
</evidence>
<name>A0A6I3LKG3_9FLAO</name>
<dbReference type="OrthoDB" id="594879at2"/>
<evidence type="ECO:0000259" key="1">
    <source>
        <dbReference type="Pfam" id="PF13739"/>
    </source>
</evidence>
<comment type="caution">
    <text evidence="2">The sequence shown here is derived from an EMBL/GenBank/DDBJ whole genome shotgun (WGS) entry which is preliminary data.</text>
</comment>
<protein>
    <submittedName>
        <fullName evidence="2">DUF4163 domain-containing protein</fullName>
    </submittedName>
</protein>
<proteinExistence type="predicted"/>
<dbReference type="Gene3D" id="3.30.565.40">
    <property type="entry name" value="Fervidobacterium nodosum Rt17-B1 like"/>
    <property type="match status" value="1"/>
</dbReference>
<keyword evidence="3" id="KW-1185">Reference proteome</keyword>
<gene>
    <name evidence="2" type="ORF">GJV76_00595</name>
</gene>
<dbReference type="InterPro" id="IPR025303">
    <property type="entry name" value="PdaC"/>
</dbReference>
<evidence type="ECO:0000313" key="2">
    <source>
        <dbReference type="EMBL" id="MTG96652.1"/>
    </source>
</evidence>
<accession>A0A6I3LKG3</accession>